<dbReference type="STRING" id="371602.SAMN04487984_0348"/>
<protein>
    <submittedName>
        <fullName evidence="2">Two-component signal transduction system YycFG, regulatory protein YycH</fullName>
    </submittedName>
</protein>
<evidence type="ECO:0000313" key="2">
    <source>
        <dbReference type="EMBL" id="SMC31033.1"/>
    </source>
</evidence>
<evidence type="ECO:0000256" key="1">
    <source>
        <dbReference type="SAM" id="MobiDB-lite"/>
    </source>
</evidence>
<dbReference type="RefSeq" id="WP_084097944.1">
    <property type="nucleotide sequence ID" value="NZ_FWXK01000001.1"/>
</dbReference>
<dbReference type="AlphaFoldDB" id="A0A1W1Y4E3"/>
<sequence>MQQNHQDQQPSRLLLPRRLVTHNKEDKFELTTNHDLLERTKNYLQNLQYDEGADIEEIGLDTFRENCKDQRYVEVKYADEMPSALYANLPDQLTENDETMAFTAFVIFPKDDKVYLISEDQHTAYTLSLINTNDNQKLIDDIFAADDKYAVTPVNFAKGRHYIMKDKQVVPKQTYMLERQPNTFFLNALFSSPGEIHDYSDDDYSRYYSNNHQLAIDNKTYELNFNHNVDSSEDQSIQDKIKASFNKMSVFFPDQETWWFVGYESSNHTITYRKFINELPIFAPYHVSKTEIKMNGDDISNLQMSSLTIQTQLTDLSEDLELMSGTNTLEILRNNGIDTNDIEDLQIGYRWVESPDSNHLVELIPTWHVKRDGEWYALEDLVDMSDYDHLKLRYKDSGDVFPWDDYLEDTKDKPVEQEATQEEVFHNSDMETASETEED</sequence>
<keyword evidence="3" id="KW-1185">Reference proteome</keyword>
<proteinExistence type="predicted"/>
<dbReference type="Proteomes" id="UP000243884">
    <property type="component" value="Unassembled WGS sequence"/>
</dbReference>
<evidence type="ECO:0000313" key="3">
    <source>
        <dbReference type="Proteomes" id="UP000243884"/>
    </source>
</evidence>
<organism evidence="2 3">
    <name type="scientific">Aerococcus suis</name>
    <dbReference type="NCBI Taxonomy" id="371602"/>
    <lineage>
        <taxon>Bacteria</taxon>
        <taxon>Bacillati</taxon>
        <taxon>Bacillota</taxon>
        <taxon>Bacilli</taxon>
        <taxon>Lactobacillales</taxon>
        <taxon>Aerococcaceae</taxon>
        <taxon>Aerococcus</taxon>
    </lineage>
</organism>
<accession>A0A1W1Y4E3</accession>
<dbReference type="Gene3D" id="3.10.450.310">
    <property type="match status" value="1"/>
</dbReference>
<gene>
    <name evidence="2" type="ORF">SAMN04487984_0348</name>
</gene>
<dbReference type="OrthoDB" id="2382185at2"/>
<dbReference type="EMBL" id="FWXK01000001">
    <property type="protein sequence ID" value="SMC31033.1"/>
    <property type="molecule type" value="Genomic_DNA"/>
</dbReference>
<feature type="region of interest" description="Disordered" evidence="1">
    <location>
        <begin position="412"/>
        <end position="439"/>
    </location>
</feature>
<reference evidence="3" key="1">
    <citation type="submission" date="2017-04" db="EMBL/GenBank/DDBJ databases">
        <authorList>
            <person name="Varghese N."/>
            <person name="Submissions S."/>
        </authorList>
    </citation>
    <scope>NUCLEOTIDE SEQUENCE [LARGE SCALE GENOMIC DNA]</scope>
    <source>
        <strain evidence="3">DSM 21500</strain>
    </source>
</reference>
<name>A0A1W1Y4E3_9LACT</name>